<comment type="caution">
    <text evidence="2">The sequence shown here is derived from an EMBL/GenBank/DDBJ whole genome shotgun (WGS) entry which is preliminary data.</text>
</comment>
<evidence type="ECO:0000256" key="1">
    <source>
        <dbReference type="SAM" id="MobiDB-lite"/>
    </source>
</evidence>
<evidence type="ECO:0000313" key="2">
    <source>
        <dbReference type="EMBL" id="ROT65105.1"/>
    </source>
</evidence>
<protein>
    <submittedName>
        <fullName evidence="2">Uncharacterized protein</fullName>
    </submittedName>
</protein>
<dbReference type="EMBL" id="QCYY01003143">
    <property type="protein sequence ID" value="ROT65105.1"/>
    <property type="molecule type" value="Genomic_DNA"/>
</dbReference>
<name>A0A3R7QES5_PENVA</name>
<accession>A0A3R7QES5</accession>
<dbReference type="AlphaFoldDB" id="A0A3R7QES5"/>
<proteinExistence type="predicted"/>
<dbReference type="OrthoDB" id="47801at2759"/>
<keyword evidence="3" id="KW-1185">Reference proteome</keyword>
<organism evidence="2 3">
    <name type="scientific">Penaeus vannamei</name>
    <name type="common">Whiteleg shrimp</name>
    <name type="synonym">Litopenaeus vannamei</name>
    <dbReference type="NCBI Taxonomy" id="6689"/>
    <lineage>
        <taxon>Eukaryota</taxon>
        <taxon>Metazoa</taxon>
        <taxon>Ecdysozoa</taxon>
        <taxon>Arthropoda</taxon>
        <taxon>Crustacea</taxon>
        <taxon>Multicrustacea</taxon>
        <taxon>Malacostraca</taxon>
        <taxon>Eumalacostraca</taxon>
        <taxon>Eucarida</taxon>
        <taxon>Decapoda</taxon>
        <taxon>Dendrobranchiata</taxon>
        <taxon>Penaeoidea</taxon>
        <taxon>Penaeidae</taxon>
        <taxon>Penaeus</taxon>
    </lineage>
</organism>
<feature type="region of interest" description="Disordered" evidence="1">
    <location>
        <begin position="405"/>
        <end position="431"/>
    </location>
</feature>
<dbReference type="STRING" id="6689.A0A3R7QES5"/>
<reference evidence="2 3" key="2">
    <citation type="submission" date="2019-01" db="EMBL/GenBank/DDBJ databases">
        <title>The decoding of complex shrimp genome reveals the adaptation for benthos swimmer, frequently molting mechanism and breeding impact on genome.</title>
        <authorList>
            <person name="Sun Y."/>
            <person name="Gao Y."/>
            <person name="Yu Y."/>
        </authorList>
    </citation>
    <scope>NUCLEOTIDE SEQUENCE [LARGE SCALE GENOMIC DNA]</scope>
    <source>
        <tissue evidence="2">Muscle</tissue>
    </source>
</reference>
<sequence>MPAFVGGASNNSITSFELAVSNLPPPYPPPLPTQSSSRSGKDSRIGDLVAGPLASSHPGMDHSTAVDARLEAGVSLLSELRLHMMAAVHTSRLSLAVTAPLKVNNGMWGDTEVCGPGDLTGSVELLTDVFQKILLHLSMQFDGSHVESVLGVAQHQLGACRGQVRSLCCPNCAPNTKSHLSTLGCSCQKWKRQHAVLVSCAADAYTLLQLYATGTHAPHPTSADQYDHVDLTGMSMNIVTDTNFVPALQKLLTGSCATGSDMRSDVVGSTVTGLLEDLLVRLRVRCDVISVTSGPGTTLKHALLSLVARLLEPQGAISLAMGPLDAQCCLLGTLLSMHYDGLDRMHVDFFASVLGSDGRQGQRLLVWLLCSLLNLSRKLAQTPLVNPAQVRVGVANYEAQENSGGPYRLSKLEQQRTDASSSQTDDTKPCIPPDLLTCRPKQCSMLGQIQTPSHINSHLGNLLAVLQNGETKLLLKSVAACEGSSVSMLLGTVSGRSRRSCA</sequence>
<evidence type="ECO:0000313" key="3">
    <source>
        <dbReference type="Proteomes" id="UP000283509"/>
    </source>
</evidence>
<feature type="region of interest" description="Disordered" evidence="1">
    <location>
        <begin position="24"/>
        <end position="62"/>
    </location>
</feature>
<gene>
    <name evidence="2" type="ORF">C7M84_016940</name>
</gene>
<dbReference type="Proteomes" id="UP000283509">
    <property type="component" value="Unassembled WGS sequence"/>
</dbReference>
<reference evidence="2 3" key="1">
    <citation type="submission" date="2018-04" db="EMBL/GenBank/DDBJ databases">
        <authorList>
            <person name="Zhang X."/>
            <person name="Yuan J."/>
            <person name="Li F."/>
            <person name="Xiang J."/>
        </authorList>
    </citation>
    <scope>NUCLEOTIDE SEQUENCE [LARGE SCALE GENOMIC DNA]</scope>
    <source>
        <tissue evidence="2">Muscle</tissue>
    </source>
</reference>